<dbReference type="EMBL" id="UINC01117515">
    <property type="protein sequence ID" value="SVC89985.1"/>
    <property type="molecule type" value="Genomic_DNA"/>
</dbReference>
<evidence type="ECO:0000259" key="1">
    <source>
        <dbReference type="PROSITE" id="PS51819"/>
    </source>
</evidence>
<dbReference type="PROSITE" id="PS51819">
    <property type="entry name" value="VOC"/>
    <property type="match status" value="1"/>
</dbReference>
<dbReference type="InterPro" id="IPR037523">
    <property type="entry name" value="VOC_core"/>
</dbReference>
<dbReference type="PANTHER" id="PTHR46142">
    <property type="match status" value="1"/>
</dbReference>
<feature type="domain" description="VOC" evidence="1">
    <location>
        <begin position="5"/>
        <end position="132"/>
    </location>
</feature>
<reference evidence="2" key="1">
    <citation type="submission" date="2018-05" db="EMBL/GenBank/DDBJ databases">
        <authorList>
            <person name="Lanie J.A."/>
            <person name="Ng W.-L."/>
            <person name="Kazmierczak K.M."/>
            <person name="Andrzejewski T.M."/>
            <person name="Davidsen T.M."/>
            <person name="Wayne K.J."/>
            <person name="Tettelin H."/>
            <person name="Glass J.I."/>
            <person name="Rusch D."/>
            <person name="Podicherti R."/>
            <person name="Tsui H.-C.T."/>
            <person name="Winkler M.E."/>
        </authorList>
    </citation>
    <scope>NUCLEOTIDE SEQUENCE</scope>
</reference>
<name>A0A382QYP1_9ZZZZ</name>
<dbReference type="InterPro" id="IPR004360">
    <property type="entry name" value="Glyas_Fos-R_dOase_dom"/>
</dbReference>
<accession>A0A382QYP1</accession>
<dbReference type="AlphaFoldDB" id="A0A382QYP1"/>
<dbReference type="SUPFAM" id="SSF54593">
    <property type="entry name" value="Glyoxalase/Bleomycin resistance protein/Dihydroxybiphenyl dioxygenase"/>
    <property type="match status" value="1"/>
</dbReference>
<dbReference type="PANTHER" id="PTHR46142:SF3">
    <property type="entry name" value="F18B13.24 PROTEIN"/>
    <property type="match status" value="1"/>
</dbReference>
<sequence>MPLEVMEHFNIRASDMEATKDFYCDVLGMRVGERPPFEFPGYWIYLGEIAVVHLQAADSNEAMEAFIGAKEGSLEGSGAIDHVAFSGSDVRAFVARAKAHDTEMVHRKVPEFGIHQVFIKDPDGITIELNFRGEDARDFDPDS</sequence>
<dbReference type="InterPro" id="IPR029068">
    <property type="entry name" value="Glyas_Bleomycin-R_OHBP_Dase"/>
</dbReference>
<proteinExistence type="predicted"/>
<gene>
    <name evidence="2" type="ORF">METZ01_LOCUS342839</name>
</gene>
<protein>
    <recommendedName>
        <fullName evidence="1">VOC domain-containing protein</fullName>
    </recommendedName>
</protein>
<organism evidence="2">
    <name type="scientific">marine metagenome</name>
    <dbReference type="NCBI Taxonomy" id="408172"/>
    <lineage>
        <taxon>unclassified sequences</taxon>
        <taxon>metagenomes</taxon>
        <taxon>ecological metagenomes</taxon>
    </lineage>
</organism>
<dbReference type="Gene3D" id="3.10.180.10">
    <property type="entry name" value="2,3-Dihydroxybiphenyl 1,2-Dioxygenase, domain 1"/>
    <property type="match status" value="1"/>
</dbReference>
<evidence type="ECO:0000313" key="2">
    <source>
        <dbReference type="EMBL" id="SVC89985.1"/>
    </source>
</evidence>
<dbReference type="Pfam" id="PF00903">
    <property type="entry name" value="Glyoxalase"/>
    <property type="match status" value="1"/>
</dbReference>